<evidence type="ECO:0000256" key="2">
    <source>
        <dbReference type="ARBA" id="ARBA00022703"/>
    </source>
</evidence>
<evidence type="ECO:0000313" key="5">
    <source>
        <dbReference type="Proteomes" id="UP000005408"/>
    </source>
</evidence>
<dbReference type="EnsemblMetazoa" id="G25325.18">
    <property type="protein sequence ID" value="G25325.18:cds"/>
    <property type="gene ID" value="G25325"/>
</dbReference>
<dbReference type="GO" id="GO:0043067">
    <property type="term" value="P:regulation of programmed cell death"/>
    <property type="evidence" value="ECO:0007669"/>
    <property type="project" value="UniProtKB-ARBA"/>
</dbReference>
<feature type="domain" description="Caspase family p20" evidence="3">
    <location>
        <begin position="1"/>
        <end position="164"/>
    </location>
</feature>
<dbReference type="Proteomes" id="UP000005408">
    <property type="component" value="Unassembled WGS sequence"/>
</dbReference>
<evidence type="ECO:0000256" key="1">
    <source>
        <dbReference type="ARBA" id="ARBA00010134"/>
    </source>
</evidence>
<dbReference type="AlphaFoldDB" id="A0A8W8KX20"/>
<reference evidence="4" key="1">
    <citation type="submission" date="2022-08" db="UniProtKB">
        <authorList>
            <consortium name="EnsemblMetazoa"/>
        </authorList>
    </citation>
    <scope>IDENTIFICATION</scope>
    <source>
        <strain evidence="4">05x7-T-G4-1.051#20</strain>
    </source>
</reference>
<keyword evidence="2" id="KW-0053">Apoptosis</keyword>
<dbReference type="PANTHER" id="PTHR48169">
    <property type="entry name" value="DED DOMAIN-CONTAINING PROTEIN"/>
    <property type="match status" value="1"/>
</dbReference>
<dbReference type="InterPro" id="IPR015917">
    <property type="entry name" value="Pept_C14A"/>
</dbReference>
<dbReference type="InterPro" id="IPR011600">
    <property type="entry name" value="Pept_C14_caspase"/>
</dbReference>
<dbReference type="InterPro" id="IPR001309">
    <property type="entry name" value="Pept_C14_p20"/>
</dbReference>
<dbReference type="GO" id="GO:0005737">
    <property type="term" value="C:cytoplasm"/>
    <property type="evidence" value="ECO:0007669"/>
    <property type="project" value="UniProtKB-ARBA"/>
</dbReference>
<sequence length="267" mass="30634">MGKVLIVNNQTYSAKKKVYDAKKGVDKVDDAQKGIDKEDDAEKDVDCRPINKYEEDKKVKELIKTLKGLGFTVLGDEEQKNKTKEEFIDLLKNVAAREDLKDDYCFICIVLSYGQDGVITCYDETHSPKDPTADMQLPVSELQGCLKGDKCKKLLLKPKIFMLQFEKVECGSKEGGQPGRQGRQAPSVKIPREADFLIYTSERDQSITTWNEGLKKYVLEPEQPLEIQTLLTRMNGLYWEYYMNEEQMRMDTPCVTSLLTREAYLKK</sequence>
<dbReference type="InterPro" id="IPR029030">
    <property type="entry name" value="Caspase-like_dom_sf"/>
</dbReference>
<protein>
    <recommendedName>
        <fullName evidence="3">Caspase family p20 domain-containing protein</fullName>
    </recommendedName>
</protein>
<dbReference type="GO" id="GO:0004197">
    <property type="term" value="F:cysteine-type endopeptidase activity"/>
    <property type="evidence" value="ECO:0007669"/>
    <property type="project" value="InterPro"/>
</dbReference>
<accession>A0A8W8KX20</accession>
<proteinExistence type="inferred from homology"/>
<dbReference type="PANTHER" id="PTHR48169:SF7">
    <property type="entry name" value="CASPASE 10"/>
    <property type="match status" value="1"/>
</dbReference>
<dbReference type="GO" id="GO:0006508">
    <property type="term" value="P:proteolysis"/>
    <property type="evidence" value="ECO:0007669"/>
    <property type="project" value="InterPro"/>
</dbReference>
<dbReference type="SUPFAM" id="SSF52129">
    <property type="entry name" value="Caspase-like"/>
    <property type="match status" value="1"/>
</dbReference>
<dbReference type="SMART" id="SM00115">
    <property type="entry name" value="CASc"/>
    <property type="match status" value="1"/>
</dbReference>
<dbReference type="Gene3D" id="3.40.50.1460">
    <property type="match status" value="1"/>
</dbReference>
<dbReference type="PRINTS" id="PR00376">
    <property type="entry name" value="IL1BCENZYME"/>
</dbReference>
<dbReference type="Pfam" id="PF00656">
    <property type="entry name" value="Peptidase_C14"/>
    <property type="match status" value="1"/>
</dbReference>
<dbReference type="GO" id="GO:0006915">
    <property type="term" value="P:apoptotic process"/>
    <property type="evidence" value="ECO:0007669"/>
    <property type="project" value="UniProtKB-KW"/>
</dbReference>
<evidence type="ECO:0000313" key="4">
    <source>
        <dbReference type="EnsemblMetazoa" id="G25325.18:cds"/>
    </source>
</evidence>
<name>A0A8W8KX20_MAGGI</name>
<evidence type="ECO:0000259" key="3">
    <source>
        <dbReference type="PROSITE" id="PS50208"/>
    </source>
</evidence>
<keyword evidence="5" id="KW-1185">Reference proteome</keyword>
<comment type="similarity">
    <text evidence="1">Belongs to the peptidase C14A family.</text>
</comment>
<organism evidence="4 5">
    <name type="scientific">Magallana gigas</name>
    <name type="common">Pacific oyster</name>
    <name type="synonym">Crassostrea gigas</name>
    <dbReference type="NCBI Taxonomy" id="29159"/>
    <lineage>
        <taxon>Eukaryota</taxon>
        <taxon>Metazoa</taxon>
        <taxon>Spiralia</taxon>
        <taxon>Lophotrochozoa</taxon>
        <taxon>Mollusca</taxon>
        <taxon>Bivalvia</taxon>
        <taxon>Autobranchia</taxon>
        <taxon>Pteriomorphia</taxon>
        <taxon>Ostreida</taxon>
        <taxon>Ostreoidea</taxon>
        <taxon>Ostreidae</taxon>
        <taxon>Magallana</taxon>
    </lineage>
</organism>
<dbReference type="PROSITE" id="PS50208">
    <property type="entry name" value="CASPASE_P20"/>
    <property type="match status" value="1"/>
</dbReference>